<reference evidence="3" key="1">
    <citation type="journal article" date="2020" name="Fungal Divers.">
        <title>Resolving the Mortierellaceae phylogeny through synthesis of multi-gene phylogenetics and phylogenomics.</title>
        <authorList>
            <person name="Vandepol N."/>
            <person name="Liber J."/>
            <person name="Desiro A."/>
            <person name="Na H."/>
            <person name="Kennedy M."/>
            <person name="Barry K."/>
            <person name="Grigoriev I.V."/>
            <person name="Miller A.N."/>
            <person name="O'Donnell K."/>
            <person name="Stajich J.E."/>
            <person name="Bonito G."/>
        </authorList>
    </citation>
    <scope>NUCLEOTIDE SEQUENCE</scope>
    <source>
        <strain evidence="3">MES-2147</strain>
    </source>
</reference>
<evidence type="ECO:0000256" key="2">
    <source>
        <dbReference type="SAM" id="Phobius"/>
    </source>
</evidence>
<protein>
    <submittedName>
        <fullName evidence="3">Uncharacterized protein</fullName>
    </submittedName>
</protein>
<keyword evidence="2" id="KW-0812">Transmembrane</keyword>
<feature type="compositionally biased region" description="Acidic residues" evidence="1">
    <location>
        <begin position="13"/>
        <end position="38"/>
    </location>
</feature>
<name>A0A9P6JGZ5_9FUNG</name>
<evidence type="ECO:0000256" key="1">
    <source>
        <dbReference type="SAM" id="MobiDB-lite"/>
    </source>
</evidence>
<dbReference type="AlphaFoldDB" id="A0A9P6JGZ5"/>
<feature type="transmembrane region" description="Helical" evidence="2">
    <location>
        <begin position="246"/>
        <end position="271"/>
    </location>
</feature>
<feature type="region of interest" description="Disordered" evidence="1">
    <location>
        <begin position="1"/>
        <end position="130"/>
    </location>
</feature>
<gene>
    <name evidence="3" type="ORF">BGZ65_007298</name>
</gene>
<evidence type="ECO:0000313" key="4">
    <source>
        <dbReference type="Proteomes" id="UP000749646"/>
    </source>
</evidence>
<feature type="compositionally biased region" description="Basic and acidic residues" evidence="1">
    <location>
        <begin position="111"/>
        <end position="129"/>
    </location>
</feature>
<feature type="transmembrane region" description="Helical" evidence="2">
    <location>
        <begin position="298"/>
        <end position="316"/>
    </location>
</feature>
<feature type="compositionally biased region" description="Polar residues" evidence="1">
    <location>
        <begin position="98"/>
        <end position="110"/>
    </location>
</feature>
<dbReference type="OrthoDB" id="5584247at2759"/>
<accession>A0A9P6JGZ5</accession>
<proteinExistence type="predicted"/>
<evidence type="ECO:0000313" key="3">
    <source>
        <dbReference type="EMBL" id="KAF9977701.1"/>
    </source>
</evidence>
<dbReference type="Proteomes" id="UP000749646">
    <property type="component" value="Unassembled WGS sequence"/>
</dbReference>
<feature type="compositionally biased region" description="Polar residues" evidence="1">
    <location>
        <begin position="73"/>
        <end position="85"/>
    </location>
</feature>
<comment type="caution">
    <text evidence="3">The sequence shown here is derived from an EMBL/GenBank/DDBJ whole genome shotgun (WGS) entry which is preliminary data.</text>
</comment>
<organism evidence="3 4">
    <name type="scientific">Modicella reniformis</name>
    <dbReference type="NCBI Taxonomy" id="1440133"/>
    <lineage>
        <taxon>Eukaryota</taxon>
        <taxon>Fungi</taxon>
        <taxon>Fungi incertae sedis</taxon>
        <taxon>Mucoromycota</taxon>
        <taxon>Mortierellomycotina</taxon>
        <taxon>Mortierellomycetes</taxon>
        <taxon>Mortierellales</taxon>
        <taxon>Mortierellaceae</taxon>
        <taxon>Modicella</taxon>
    </lineage>
</organism>
<keyword evidence="2" id="KW-1133">Transmembrane helix</keyword>
<keyword evidence="2" id="KW-0472">Membrane</keyword>
<keyword evidence="4" id="KW-1185">Reference proteome</keyword>
<sequence>MTTVIGDATFGDEYSEDEDDEYDGGESGDDDNDDDDEGTGGSRRQQPERGPVIHVQDYRQSMYKDHPPRDLASNGSPASGSNVSESMKHVQSIDGEHPQSSGSGAESTPTLREEIHGLPDDAPPSDHGRYHNRTGISVYTTLNRSSLIRADAEARRNSALVSTRPVTTMIPTSFYLPLECRQRIHTQVQQEGRTDGPHIFGPAKAFVVDVVLRDHYYPLFLQYVEQKNLGLLHRNHVNNRTKQRGIIALGLVLWMIVVAIQVTLVMMDWGAEDKHLFRFRRTIEPSVRARHRTRALKMLFLSLVYATLVAVIFSGLPQRQQ</sequence>
<dbReference type="EMBL" id="JAAAHW010004171">
    <property type="protein sequence ID" value="KAF9977701.1"/>
    <property type="molecule type" value="Genomic_DNA"/>
</dbReference>